<gene>
    <name evidence="2" type="ORF">GGQ63_001506</name>
</gene>
<comment type="caution">
    <text evidence="2">The sequence shown here is derived from an EMBL/GenBank/DDBJ whole genome shotgun (WGS) entry which is preliminary data.</text>
</comment>
<keyword evidence="3" id="KW-1185">Reference proteome</keyword>
<proteinExistence type="predicted"/>
<dbReference type="Proteomes" id="UP000523821">
    <property type="component" value="Unassembled WGS sequence"/>
</dbReference>
<feature type="region of interest" description="Disordered" evidence="1">
    <location>
        <begin position="1"/>
        <end position="55"/>
    </location>
</feature>
<feature type="region of interest" description="Disordered" evidence="1">
    <location>
        <begin position="103"/>
        <end position="196"/>
    </location>
</feature>
<protein>
    <submittedName>
        <fullName evidence="2">Uncharacterized protein</fullName>
    </submittedName>
</protein>
<evidence type="ECO:0000313" key="2">
    <source>
        <dbReference type="EMBL" id="MBB5752452.1"/>
    </source>
</evidence>
<dbReference type="AlphaFoldDB" id="A0A7W9CV36"/>
<evidence type="ECO:0000256" key="1">
    <source>
        <dbReference type="SAM" id="MobiDB-lite"/>
    </source>
</evidence>
<organism evidence="2 3">
    <name type="scientific">Prosthecomicrobium pneumaticum</name>
    <dbReference type="NCBI Taxonomy" id="81895"/>
    <lineage>
        <taxon>Bacteria</taxon>
        <taxon>Pseudomonadati</taxon>
        <taxon>Pseudomonadota</taxon>
        <taxon>Alphaproteobacteria</taxon>
        <taxon>Hyphomicrobiales</taxon>
        <taxon>Kaistiaceae</taxon>
        <taxon>Prosthecomicrobium</taxon>
    </lineage>
</organism>
<reference evidence="2 3" key="1">
    <citation type="submission" date="2020-08" db="EMBL/GenBank/DDBJ databases">
        <title>Genomic Encyclopedia of Type Strains, Phase IV (KMG-IV): sequencing the most valuable type-strain genomes for metagenomic binning, comparative biology and taxonomic classification.</title>
        <authorList>
            <person name="Goeker M."/>
        </authorList>
    </citation>
    <scope>NUCLEOTIDE SEQUENCE [LARGE SCALE GENOMIC DNA]</scope>
    <source>
        <strain evidence="2 3">DSM 16268</strain>
    </source>
</reference>
<evidence type="ECO:0000313" key="3">
    <source>
        <dbReference type="Proteomes" id="UP000523821"/>
    </source>
</evidence>
<accession>A0A7W9CV36</accession>
<dbReference type="EMBL" id="JACHOO010000003">
    <property type="protein sequence ID" value="MBB5752452.1"/>
    <property type="molecule type" value="Genomic_DNA"/>
</dbReference>
<feature type="compositionally biased region" description="Basic and acidic residues" evidence="1">
    <location>
        <begin position="42"/>
        <end position="52"/>
    </location>
</feature>
<sequence length="244" mass="26162">MGRCSTAPNRGSGRKPARRFGDAEPRRAPPNTRHPGLRAGVHNRDAGPSERHGRPRAPVVLAKARIHHTVPSSASWIPLRGRDGRRGGARITTLTIMEADTEAGMRGGPLFDGARPGLGEEAGETVRGRRAPPRPRTPVTPASVPGSIIAPPGHPSAAATQPTPARSPACALSGRGAWPPVTLSPRASRRREGAFAVQSRRERKIVCAQRTNIARSAIRRRFVPLPDERLTAPRGFTREAVTPR</sequence>
<name>A0A7W9CV36_9HYPH</name>